<dbReference type="AlphaFoldDB" id="A0A8C6Z6E0"/>
<dbReference type="InterPro" id="IPR002641">
    <property type="entry name" value="PNPLA_dom"/>
</dbReference>
<dbReference type="SUPFAM" id="SSF52151">
    <property type="entry name" value="FabD/lysophospholipase-like"/>
    <property type="match status" value="1"/>
</dbReference>
<dbReference type="GO" id="GO:0055088">
    <property type="term" value="P:lipid homeostasis"/>
    <property type="evidence" value="ECO:0007669"/>
    <property type="project" value="TreeGrafter"/>
</dbReference>
<evidence type="ECO:0000256" key="3">
    <source>
        <dbReference type="ARBA" id="ARBA00023098"/>
    </source>
</evidence>
<feature type="domain" description="PNPLA" evidence="5">
    <location>
        <begin position="10"/>
        <end position="179"/>
    </location>
</feature>
<evidence type="ECO:0000256" key="4">
    <source>
        <dbReference type="PROSITE-ProRule" id="PRU01161"/>
    </source>
</evidence>
<dbReference type="InterPro" id="IPR016035">
    <property type="entry name" value="Acyl_Trfase/lysoPLipase"/>
</dbReference>
<feature type="active site" description="Nucleophile" evidence="4">
    <location>
        <position position="47"/>
    </location>
</feature>
<evidence type="ECO:0000256" key="1">
    <source>
        <dbReference type="ARBA" id="ARBA00013279"/>
    </source>
</evidence>
<feature type="short sequence motif" description="GXGXXG" evidence="4">
    <location>
        <begin position="14"/>
        <end position="19"/>
    </location>
</feature>
<evidence type="ECO:0000259" key="5">
    <source>
        <dbReference type="PROSITE" id="PS51635"/>
    </source>
</evidence>
<evidence type="ECO:0000313" key="6">
    <source>
        <dbReference type="Ensembl" id="ENSNPEP00000008178.1"/>
    </source>
</evidence>
<dbReference type="PROSITE" id="PS51635">
    <property type="entry name" value="PNPLA"/>
    <property type="match status" value="1"/>
</dbReference>
<dbReference type="Proteomes" id="UP000694420">
    <property type="component" value="Unplaced"/>
</dbReference>
<feature type="active site" description="Proton acceptor" evidence="4">
    <location>
        <position position="166"/>
    </location>
</feature>
<proteinExistence type="predicted"/>
<dbReference type="InterPro" id="IPR033903">
    <property type="entry name" value="PNPLA2"/>
</dbReference>
<feature type="short sequence motif" description="GXSXG" evidence="4">
    <location>
        <begin position="45"/>
        <end position="49"/>
    </location>
</feature>
<protein>
    <recommendedName>
        <fullName evidence="1">triacylglycerol lipase</fullName>
        <ecNumber evidence="1">3.1.1.3</ecNumber>
    </recommendedName>
</protein>
<feature type="short sequence motif" description="DGA/G" evidence="4">
    <location>
        <begin position="166"/>
        <end position="168"/>
    </location>
</feature>
<dbReference type="InterPro" id="IPR033562">
    <property type="entry name" value="PLPL"/>
</dbReference>
<keyword evidence="7" id="KW-1185">Reference proteome</keyword>
<sequence>MLDRERGWSVSFAGCGFLGVYHIGAATCLQQHAPHIIRDARHIYGASAGALAGAVLVGGGSLAEACADVLALAKEARKRNLGPLHPSFNVIKIIRDGLMKNLPENTHQLSSGRLCISLTRVSDGKNALISNFDSKEEVVQALICSSFVPIYCGIIPPSFRGVRYVDGGISDNLPHYESKNTITVSPFAGECDICPKGNSANFHEMNVTNTSIQFSLGNLYRLTQALFPPEPKVLGEICEQGYSDALKFLRENGMLPLYFFEKKNGYPLALQEACQEQSGFYAQVSKLFPVRVMSYLMLPYTLPVESAYSLALRLVNWFPDIPDDVRWMQEQLCQIAGTVYSRAKSKLFCLFSLDQPSCCSSAQFYNANTLFKCWGCWRRRRATDFFIFNIMDWCYLTLTCVCFMFCPCVSPALRERAEPLRDLPLNATRCAPGVFIRSAPPPLATARAP</sequence>
<gene>
    <name evidence="6" type="primary">LOC112956866</name>
</gene>
<keyword evidence="2 4" id="KW-0378">Hydrolase</keyword>
<keyword evidence="4" id="KW-0442">Lipid degradation</keyword>
<dbReference type="GO" id="GO:0016020">
    <property type="term" value="C:membrane"/>
    <property type="evidence" value="ECO:0007669"/>
    <property type="project" value="TreeGrafter"/>
</dbReference>
<reference evidence="6" key="2">
    <citation type="submission" date="2025-09" db="UniProtKB">
        <authorList>
            <consortium name="Ensembl"/>
        </authorList>
    </citation>
    <scope>IDENTIFICATION</scope>
</reference>
<dbReference type="EC" id="3.1.1.3" evidence="1"/>
<name>A0A8C6Z6E0_NOTPE</name>
<dbReference type="CDD" id="cd07220">
    <property type="entry name" value="Pat_PNPLA2"/>
    <property type="match status" value="1"/>
</dbReference>
<accession>A0A8C6Z6E0</accession>
<dbReference type="Ensembl" id="ENSNPET00000008383.1">
    <property type="protein sequence ID" value="ENSNPEP00000008178.1"/>
    <property type="gene ID" value="ENSNPEG00000005873.1"/>
</dbReference>
<evidence type="ECO:0000256" key="2">
    <source>
        <dbReference type="ARBA" id="ARBA00022801"/>
    </source>
</evidence>
<dbReference type="GO" id="GO:0005737">
    <property type="term" value="C:cytoplasm"/>
    <property type="evidence" value="ECO:0007669"/>
    <property type="project" value="TreeGrafter"/>
</dbReference>
<dbReference type="PANTHER" id="PTHR12406">
    <property type="entry name" value="CALCIUM-INDEPENDENT PHOSPHOLIPASE A2 IPLA2 -RELATED"/>
    <property type="match status" value="1"/>
</dbReference>
<organism evidence="6 7">
    <name type="scientific">Nothoprocta perdicaria</name>
    <name type="common">Chilean tinamou</name>
    <name type="synonym">Crypturus perdicarius</name>
    <dbReference type="NCBI Taxonomy" id="30464"/>
    <lineage>
        <taxon>Eukaryota</taxon>
        <taxon>Metazoa</taxon>
        <taxon>Chordata</taxon>
        <taxon>Craniata</taxon>
        <taxon>Vertebrata</taxon>
        <taxon>Euteleostomi</taxon>
        <taxon>Archelosauria</taxon>
        <taxon>Archosauria</taxon>
        <taxon>Dinosauria</taxon>
        <taxon>Saurischia</taxon>
        <taxon>Theropoda</taxon>
        <taxon>Coelurosauria</taxon>
        <taxon>Aves</taxon>
        <taxon>Palaeognathae</taxon>
        <taxon>Tinamiformes</taxon>
        <taxon>Tinamidae</taxon>
        <taxon>Nothoprocta</taxon>
    </lineage>
</organism>
<dbReference type="Pfam" id="PF01734">
    <property type="entry name" value="Patatin"/>
    <property type="match status" value="1"/>
</dbReference>
<evidence type="ECO:0000313" key="7">
    <source>
        <dbReference type="Proteomes" id="UP000694420"/>
    </source>
</evidence>
<dbReference type="GO" id="GO:0010898">
    <property type="term" value="P:positive regulation of triglyceride catabolic process"/>
    <property type="evidence" value="ECO:0007669"/>
    <property type="project" value="InterPro"/>
</dbReference>
<reference evidence="6" key="1">
    <citation type="submission" date="2025-08" db="UniProtKB">
        <authorList>
            <consortium name="Ensembl"/>
        </authorList>
    </citation>
    <scope>IDENTIFICATION</scope>
</reference>
<keyword evidence="3 4" id="KW-0443">Lipid metabolism</keyword>
<dbReference type="GO" id="GO:0004806">
    <property type="term" value="F:triacylglycerol lipase activity"/>
    <property type="evidence" value="ECO:0007669"/>
    <property type="project" value="UniProtKB-EC"/>
</dbReference>
<dbReference type="FunFam" id="3.40.1090.10:FF:000003">
    <property type="entry name" value="Patatin-like phospholipase domain-containing protein 2"/>
    <property type="match status" value="1"/>
</dbReference>
<dbReference type="Gene3D" id="3.40.1090.10">
    <property type="entry name" value="Cytosolic phospholipase A2 catalytic domain"/>
    <property type="match status" value="1"/>
</dbReference>
<dbReference type="GO" id="GO:0019433">
    <property type="term" value="P:triglyceride catabolic process"/>
    <property type="evidence" value="ECO:0007669"/>
    <property type="project" value="TreeGrafter"/>
</dbReference>
<dbReference type="GO" id="GO:0005811">
    <property type="term" value="C:lipid droplet"/>
    <property type="evidence" value="ECO:0007669"/>
    <property type="project" value="TreeGrafter"/>
</dbReference>
<dbReference type="PANTHER" id="PTHR12406:SF22">
    <property type="entry name" value="1-ACYLGLYCEROL-3-PHOSPHATE O-ACYLTRANSFERASE PNPLA3"/>
    <property type="match status" value="1"/>
</dbReference>